<evidence type="ECO:0000313" key="12">
    <source>
        <dbReference type="Proteomes" id="UP000295611"/>
    </source>
</evidence>
<comment type="caution">
    <text evidence="11">The sequence shown here is derived from an EMBL/GenBank/DDBJ whole genome shotgun (WGS) entry which is preliminary data.</text>
</comment>
<dbReference type="PROSITE" id="PS50111">
    <property type="entry name" value="CHEMOTAXIS_TRANSDUC_2"/>
    <property type="match status" value="1"/>
</dbReference>
<dbReference type="Pfam" id="PF17200">
    <property type="entry name" value="sCache_2"/>
    <property type="match status" value="1"/>
</dbReference>
<dbReference type="Gene3D" id="3.30.450.20">
    <property type="entry name" value="PAS domain"/>
    <property type="match status" value="1"/>
</dbReference>
<evidence type="ECO:0000256" key="9">
    <source>
        <dbReference type="SAM" id="Phobius"/>
    </source>
</evidence>
<dbReference type="InterPro" id="IPR004089">
    <property type="entry name" value="MCPsignal_dom"/>
</dbReference>
<keyword evidence="2" id="KW-1003">Cell membrane</keyword>
<dbReference type="SMART" id="SM00283">
    <property type="entry name" value="MA"/>
    <property type="match status" value="1"/>
</dbReference>
<keyword evidence="12" id="KW-1185">Reference proteome</keyword>
<evidence type="ECO:0000256" key="1">
    <source>
        <dbReference type="ARBA" id="ARBA00004651"/>
    </source>
</evidence>
<reference evidence="11 12" key="1">
    <citation type="submission" date="2019-03" db="EMBL/GenBank/DDBJ databases">
        <title>Genomic Encyclopedia of Type Strains, Phase III (KMG-III): the genomes of soil and plant-associated and newly described type strains.</title>
        <authorList>
            <person name="Whitman W."/>
        </authorList>
    </citation>
    <scope>NUCLEOTIDE SEQUENCE [LARGE SCALE GENOMIC DNA]</scope>
    <source>
        <strain evidence="11 12">CECT 8976</strain>
    </source>
</reference>
<dbReference type="SUPFAM" id="SSF58104">
    <property type="entry name" value="Methyl-accepting chemotaxis protein (MCP) signaling domain"/>
    <property type="match status" value="1"/>
</dbReference>
<dbReference type="PRINTS" id="PR00260">
    <property type="entry name" value="CHEMTRNSDUCR"/>
</dbReference>
<evidence type="ECO:0000256" key="5">
    <source>
        <dbReference type="ARBA" id="ARBA00023136"/>
    </source>
</evidence>
<dbReference type="Pfam" id="PF00015">
    <property type="entry name" value="MCPsignal"/>
    <property type="match status" value="1"/>
</dbReference>
<feature type="transmembrane region" description="Helical" evidence="9">
    <location>
        <begin position="15"/>
        <end position="35"/>
    </location>
</feature>
<accession>A0A4R7B9K6</accession>
<name>A0A4R7B9K6_9NEIS</name>
<dbReference type="GO" id="GO:0004888">
    <property type="term" value="F:transmembrane signaling receptor activity"/>
    <property type="evidence" value="ECO:0007669"/>
    <property type="project" value="InterPro"/>
</dbReference>
<evidence type="ECO:0000256" key="8">
    <source>
        <dbReference type="PROSITE-ProRule" id="PRU00284"/>
    </source>
</evidence>
<evidence type="ECO:0000256" key="7">
    <source>
        <dbReference type="ARBA" id="ARBA00029447"/>
    </source>
</evidence>
<dbReference type="Proteomes" id="UP000295611">
    <property type="component" value="Unassembled WGS sequence"/>
</dbReference>
<keyword evidence="3 9" id="KW-0812">Transmembrane</keyword>
<dbReference type="GO" id="GO:0007165">
    <property type="term" value="P:signal transduction"/>
    <property type="evidence" value="ECO:0007669"/>
    <property type="project" value="UniProtKB-KW"/>
</dbReference>
<gene>
    <name evidence="11" type="ORF">DFP86_105122</name>
</gene>
<evidence type="ECO:0000256" key="6">
    <source>
        <dbReference type="ARBA" id="ARBA00023224"/>
    </source>
</evidence>
<dbReference type="OrthoDB" id="8555762at2"/>
<evidence type="ECO:0000256" key="3">
    <source>
        <dbReference type="ARBA" id="ARBA00022692"/>
    </source>
</evidence>
<evidence type="ECO:0000259" key="10">
    <source>
        <dbReference type="PROSITE" id="PS50111"/>
    </source>
</evidence>
<organism evidence="11 12">
    <name type="scientific">Paludibacterium purpuratum</name>
    <dbReference type="NCBI Taxonomy" id="1144873"/>
    <lineage>
        <taxon>Bacteria</taxon>
        <taxon>Pseudomonadati</taxon>
        <taxon>Pseudomonadota</taxon>
        <taxon>Betaproteobacteria</taxon>
        <taxon>Neisseriales</taxon>
        <taxon>Chromobacteriaceae</taxon>
        <taxon>Paludibacterium</taxon>
    </lineage>
</organism>
<keyword evidence="5 9" id="KW-0472">Membrane</keyword>
<dbReference type="RefSeq" id="WP_133679715.1">
    <property type="nucleotide sequence ID" value="NZ_SNZP01000005.1"/>
</dbReference>
<proteinExistence type="inferred from homology"/>
<comment type="similarity">
    <text evidence="7">Belongs to the methyl-accepting chemotaxis (MCP) protein family.</text>
</comment>
<dbReference type="Gene3D" id="1.10.287.950">
    <property type="entry name" value="Methyl-accepting chemotaxis protein"/>
    <property type="match status" value="1"/>
</dbReference>
<dbReference type="InterPro" id="IPR004090">
    <property type="entry name" value="Chemotax_Me-accpt_rcpt"/>
</dbReference>
<dbReference type="GO" id="GO:0006935">
    <property type="term" value="P:chemotaxis"/>
    <property type="evidence" value="ECO:0007669"/>
    <property type="project" value="InterPro"/>
</dbReference>
<sequence>MVVSQIKGVSLRLRLMALMAFAALILCIQGGFSIYGQRASMLQDRQDKTRNQVEAAVSIVARFEALAAEGKLPTAEAQTLARAALTAIRYDKKEYFFAFDSSMHYLVQGVKPAMLGKDAHTLRDAGGKNLGDLFDQTIAQGQGQGFASYIWEKPGFDAPQSKISYLMTTPGWHWIVGTGIYLDDVDAAFYAQMRWLVVEVLVSLAVLLVLGALVTRRILAQLGAEPAITTGVVQRIAAGYLDEPVPMRPGDTSSLLAAVDDMKNHLRQLVHDIVDGANHLGQTSAQVTASAEHVAAGSREQSRSASAMAQSVETMTQSIQSIAEHAREARRLSEVSGELSREGSAVLGQAEGEMTRIGASVNAAAGTIGDLAARTANITSIVQVIREVADQTNLLALNAAIEAARAGEAGRGFAVVADEVRKLSERTAMATREIATMVEEIQQGSDASHSTMEEAVERVQSGLALMHQGGDAVARIRDSAEAVLHAVHDITEALRQQGEVSRDIAQHVDQIAESSDTNASATQQTSKAIEEIHRHAEQLRGLVSRFKV</sequence>
<feature type="domain" description="Methyl-accepting transducer" evidence="10">
    <location>
        <begin position="276"/>
        <end position="512"/>
    </location>
</feature>
<comment type="subcellular location">
    <subcellularLocation>
        <location evidence="1">Cell membrane</location>
        <topology evidence="1">Multi-pass membrane protein</topology>
    </subcellularLocation>
</comment>
<dbReference type="SMART" id="SM01049">
    <property type="entry name" value="Cache_2"/>
    <property type="match status" value="1"/>
</dbReference>
<evidence type="ECO:0000313" key="11">
    <source>
        <dbReference type="EMBL" id="TDR80267.1"/>
    </source>
</evidence>
<dbReference type="GO" id="GO:0005886">
    <property type="term" value="C:plasma membrane"/>
    <property type="evidence" value="ECO:0007669"/>
    <property type="project" value="UniProtKB-SubCell"/>
</dbReference>
<keyword evidence="6 8" id="KW-0807">Transducer</keyword>
<dbReference type="CDD" id="cd11386">
    <property type="entry name" value="MCP_signal"/>
    <property type="match status" value="1"/>
</dbReference>
<dbReference type="AlphaFoldDB" id="A0A4R7B9K6"/>
<keyword evidence="4 9" id="KW-1133">Transmembrane helix</keyword>
<protein>
    <submittedName>
        <fullName evidence="11">Methyl-accepting chemotaxis sensory transducer with Cache sensor</fullName>
    </submittedName>
</protein>
<feature type="transmembrane region" description="Helical" evidence="9">
    <location>
        <begin position="194"/>
        <end position="214"/>
    </location>
</feature>
<evidence type="ECO:0000256" key="4">
    <source>
        <dbReference type="ARBA" id="ARBA00022989"/>
    </source>
</evidence>
<dbReference type="InterPro" id="IPR033480">
    <property type="entry name" value="sCache_2"/>
</dbReference>
<dbReference type="FunFam" id="1.10.287.950:FF:000001">
    <property type="entry name" value="Methyl-accepting chemotaxis sensory transducer"/>
    <property type="match status" value="1"/>
</dbReference>
<dbReference type="PANTHER" id="PTHR32089:SF112">
    <property type="entry name" value="LYSOZYME-LIKE PROTEIN-RELATED"/>
    <property type="match status" value="1"/>
</dbReference>
<evidence type="ECO:0000256" key="2">
    <source>
        <dbReference type="ARBA" id="ARBA00022475"/>
    </source>
</evidence>
<dbReference type="EMBL" id="SNZP01000005">
    <property type="protein sequence ID" value="TDR80267.1"/>
    <property type="molecule type" value="Genomic_DNA"/>
</dbReference>
<dbReference type="PANTHER" id="PTHR32089">
    <property type="entry name" value="METHYL-ACCEPTING CHEMOTAXIS PROTEIN MCPB"/>
    <property type="match status" value="1"/>
</dbReference>